<dbReference type="InterPro" id="IPR044824">
    <property type="entry name" value="MAIN-like"/>
</dbReference>
<name>A0A6A4KNV4_9ERIC</name>
<keyword evidence="2" id="KW-1133">Transmembrane helix</keyword>
<feature type="compositionally biased region" description="Basic residues" evidence="1">
    <location>
        <begin position="447"/>
        <end position="460"/>
    </location>
</feature>
<feature type="non-terminal residue" evidence="4">
    <location>
        <position position="1"/>
    </location>
</feature>
<reference evidence="4" key="1">
    <citation type="journal article" date="2019" name="Genome Biol. Evol.">
        <title>The Rhododendron genome and chromosomal organization provide insight into shared whole-genome duplications across the heath family (Ericaceae).</title>
        <authorList>
            <person name="Soza V.L."/>
            <person name="Lindsley D."/>
            <person name="Waalkes A."/>
            <person name="Ramage E."/>
            <person name="Patwardhan R.P."/>
            <person name="Burton J.N."/>
            <person name="Adey A."/>
            <person name="Kumar A."/>
            <person name="Qiu R."/>
            <person name="Shendure J."/>
            <person name="Hall B."/>
        </authorList>
    </citation>
    <scope>NUCLEOTIDE SEQUENCE</scope>
    <source>
        <strain evidence="4">RSF 1966-606</strain>
    </source>
</reference>
<protein>
    <recommendedName>
        <fullName evidence="3">Aminotransferase-like plant mobile domain-containing protein</fullName>
    </recommendedName>
</protein>
<dbReference type="EMBL" id="QEFC01008098">
    <property type="protein sequence ID" value="KAE9444619.1"/>
    <property type="molecule type" value="Genomic_DNA"/>
</dbReference>
<dbReference type="PANTHER" id="PTHR46033:SF80">
    <property type="entry name" value="PROTEIN MAIN-LIKE 2-LIKE"/>
    <property type="match status" value="1"/>
</dbReference>
<feature type="non-terminal residue" evidence="4">
    <location>
        <position position="644"/>
    </location>
</feature>
<evidence type="ECO:0000256" key="2">
    <source>
        <dbReference type="SAM" id="Phobius"/>
    </source>
</evidence>
<dbReference type="PANTHER" id="PTHR46033">
    <property type="entry name" value="PROTEIN MAIN-LIKE 2"/>
    <property type="match status" value="1"/>
</dbReference>
<evidence type="ECO:0000256" key="1">
    <source>
        <dbReference type="SAM" id="MobiDB-lite"/>
    </source>
</evidence>
<organism evidence="4">
    <name type="scientific">Rhododendron williamsianum</name>
    <dbReference type="NCBI Taxonomy" id="262921"/>
    <lineage>
        <taxon>Eukaryota</taxon>
        <taxon>Viridiplantae</taxon>
        <taxon>Streptophyta</taxon>
        <taxon>Embryophyta</taxon>
        <taxon>Tracheophyta</taxon>
        <taxon>Spermatophyta</taxon>
        <taxon>Magnoliopsida</taxon>
        <taxon>eudicotyledons</taxon>
        <taxon>Gunneridae</taxon>
        <taxon>Pentapetalae</taxon>
        <taxon>asterids</taxon>
        <taxon>Ericales</taxon>
        <taxon>Ericaceae</taxon>
        <taxon>Ericoideae</taxon>
        <taxon>Rhodoreae</taxon>
        <taxon>Rhododendron</taxon>
    </lineage>
</organism>
<evidence type="ECO:0000259" key="3">
    <source>
        <dbReference type="Pfam" id="PF10536"/>
    </source>
</evidence>
<feature type="region of interest" description="Disordered" evidence="1">
    <location>
        <begin position="442"/>
        <end position="644"/>
    </location>
</feature>
<accession>A0A6A4KNV4</accession>
<proteinExistence type="predicted"/>
<feature type="transmembrane region" description="Helical" evidence="2">
    <location>
        <begin position="416"/>
        <end position="441"/>
    </location>
</feature>
<dbReference type="Pfam" id="PF10536">
    <property type="entry name" value="PMD"/>
    <property type="match status" value="1"/>
</dbReference>
<dbReference type="InterPro" id="IPR019557">
    <property type="entry name" value="AminoTfrase-like_pln_mobile"/>
</dbReference>
<dbReference type="AlphaFoldDB" id="A0A6A4KNV4"/>
<feature type="compositionally biased region" description="Low complexity" evidence="1">
    <location>
        <begin position="618"/>
        <end position="644"/>
    </location>
</feature>
<keyword evidence="2" id="KW-0812">Transmembrane</keyword>
<keyword evidence="2" id="KW-0472">Membrane</keyword>
<dbReference type="OrthoDB" id="1572276at2759"/>
<feature type="domain" description="Aminotransferase-like plant mobile" evidence="3">
    <location>
        <begin position="11"/>
        <end position="192"/>
    </location>
</feature>
<dbReference type="GO" id="GO:0010073">
    <property type="term" value="P:meristem maintenance"/>
    <property type="evidence" value="ECO:0007669"/>
    <property type="project" value="InterPro"/>
</dbReference>
<comment type="caution">
    <text evidence="4">The sequence shown here is derived from an EMBL/GenBank/DDBJ whole genome shotgun (WGS) entry which is preliminary data.</text>
</comment>
<sequence>AANRNLEFACSRWSIDTHSFAWAWGESGLSLEDVSILTRLSLRGGNIVDLAKLSWEDRDDVEALRALHKQAQNGPIFTVQGVRKAAVANTKKTSLGSWLRYFFKDLQPARTVAPSTAQDFVAGPQYRQRLYMAGFFSYFLSYYVLPDYPIDGLSQAVFPLAVLLARSQLVALAPLFLGSLYRQLDLVQADYARSLASGLRSHAEQWHGTSSEASWYEACDIEANFTQRPYSIPSPGVMGVGQCLLPAASSLRAASGGDPVARTVINAALIALPGWLLSLCNETTRSQLRFMAGQLSPILAHLGDSPIPDRDRVSTYTQEFRAFWRRNLDSFLTFVCGQAVVPEACTIRTRDTSLRAITGVRAVEWRRPRSQWAVIHAAPLNRAPAAGETRRPKRLRNVSVFPRAESSHYNASSPRFLGLILFVLPFLFLSSGSGTLAPLWISSQRRPQQRRQRNKQRAGRKGMPQTLSPNDAASMPAGGPTAEDVTVVDISDSPEKQREAEVIQPRAEPIPFPHPEPESSAVVGGTLPDEPSVVDLGGDPNTISSESSSSSDESENVIVYSADRDPSPSNAAPSEAREPPPSTDTRESVGQADIAAEPINAATARLLREEEEDDVEGLPHAAAGGPAADQPGAGSTSTPSGSHQ</sequence>
<gene>
    <name evidence="4" type="ORF">C3L33_23483</name>
</gene>
<evidence type="ECO:0000313" key="4">
    <source>
        <dbReference type="EMBL" id="KAE9444619.1"/>
    </source>
</evidence>